<feature type="region of interest" description="Disordered" evidence="1">
    <location>
        <begin position="30"/>
        <end position="53"/>
    </location>
</feature>
<evidence type="ECO:0000313" key="3">
    <source>
        <dbReference type="Proteomes" id="UP001172102"/>
    </source>
</evidence>
<organism evidence="2 3">
    <name type="scientific">Lasiosphaeris hirsuta</name>
    <dbReference type="NCBI Taxonomy" id="260670"/>
    <lineage>
        <taxon>Eukaryota</taxon>
        <taxon>Fungi</taxon>
        <taxon>Dikarya</taxon>
        <taxon>Ascomycota</taxon>
        <taxon>Pezizomycotina</taxon>
        <taxon>Sordariomycetes</taxon>
        <taxon>Sordariomycetidae</taxon>
        <taxon>Sordariales</taxon>
        <taxon>Lasiosphaeriaceae</taxon>
        <taxon>Lasiosphaeris</taxon>
    </lineage>
</organism>
<feature type="region of interest" description="Disordered" evidence="1">
    <location>
        <begin position="129"/>
        <end position="152"/>
    </location>
</feature>
<feature type="compositionally biased region" description="Polar residues" evidence="1">
    <location>
        <begin position="33"/>
        <end position="48"/>
    </location>
</feature>
<sequence length="152" mass="16245">MVQSPLDLASLVGTGEIPCCKEEFGPSKRRLAQSVQSTQGVQMEQDSLQHPRPIPRNFVWRLHGGRRSSSTSLPETEGDMAVEVPALRESFDPWGHHENHDKEEEDGRCKGCSKISKARAAAAAAAAVAAAGPGPIPPSHGESFSIPGQARV</sequence>
<dbReference type="EMBL" id="JAUKUA010000006">
    <property type="protein sequence ID" value="KAK0707846.1"/>
    <property type="molecule type" value="Genomic_DNA"/>
</dbReference>
<proteinExistence type="predicted"/>
<name>A0AA40A1Z9_9PEZI</name>
<evidence type="ECO:0000256" key="1">
    <source>
        <dbReference type="SAM" id="MobiDB-lite"/>
    </source>
</evidence>
<keyword evidence="3" id="KW-1185">Reference proteome</keyword>
<dbReference type="Proteomes" id="UP001172102">
    <property type="component" value="Unassembled WGS sequence"/>
</dbReference>
<reference evidence="2" key="1">
    <citation type="submission" date="2023-06" db="EMBL/GenBank/DDBJ databases">
        <title>Genome-scale phylogeny and comparative genomics of the fungal order Sordariales.</title>
        <authorList>
            <consortium name="Lawrence Berkeley National Laboratory"/>
            <person name="Hensen N."/>
            <person name="Bonometti L."/>
            <person name="Westerberg I."/>
            <person name="Brannstrom I.O."/>
            <person name="Guillou S."/>
            <person name="Cros-Aarteil S."/>
            <person name="Calhoun S."/>
            <person name="Haridas S."/>
            <person name="Kuo A."/>
            <person name="Mondo S."/>
            <person name="Pangilinan J."/>
            <person name="Riley R."/>
            <person name="Labutti K."/>
            <person name="Andreopoulos B."/>
            <person name="Lipzen A."/>
            <person name="Chen C."/>
            <person name="Yanf M."/>
            <person name="Daum C."/>
            <person name="Ng V."/>
            <person name="Clum A."/>
            <person name="Steindorff A."/>
            <person name="Ohm R."/>
            <person name="Martin F."/>
            <person name="Silar P."/>
            <person name="Natvig D."/>
            <person name="Lalanne C."/>
            <person name="Gautier V."/>
            <person name="Ament-Velasquez S.L."/>
            <person name="Kruys A."/>
            <person name="Hutchinson M.I."/>
            <person name="Powell A.J."/>
            <person name="Barry K."/>
            <person name="Miller A.N."/>
            <person name="Grigoriev I.V."/>
            <person name="Debuchy R."/>
            <person name="Gladieux P."/>
            <person name="Thoren M.H."/>
            <person name="Johannesson H."/>
        </authorList>
    </citation>
    <scope>NUCLEOTIDE SEQUENCE</scope>
    <source>
        <strain evidence="2">SMH4607-1</strain>
    </source>
</reference>
<gene>
    <name evidence="2" type="ORF">B0H67DRAFT_647983</name>
</gene>
<feature type="region of interest" description="Disordered" evidence="1">
    <location>
        <begin position="91"/>
        <end position="111"/>
    </location>
</feature>
<feature type="compositionally biased region" description="Basic and acidic residues" evidence="1">
    <location>
        <begin position="91"/>
        <end position="109"/>
    </location>
</feature>
<protein>
    <submittedName>
        <fullName evidence="2">Uncharacterized protein</fullName>
    </submittedName>
</protein>
<comment type="caution">
    <text evidence="2">The sequence shown here is derived from an EMBL/GenBank/DDBJ whole genome shotgun (WGS) entry which is preliminary data.</text>
</comment>
<evidence type="ECO:0000313" key="2">
    <source>
        <dbReference type="EMBL" id="KAK0707846.1"/>
    </source>
</evidence>
<dbReference type="AlphaFoldDB" id="A0AA40A1Z9"/>
<accession>A0AA40A1Z9</accession>